<evidence type="ECO:0000313" key="1">
    <source>
        <dbReference type="EMBL" id="SVC52999.1"/>
    </source>
</evidence>
<name>A0A382MVT1_9ZZZZ</name>
<organism evidence="1">
    <name type="scientific">marine metagenome</name>
    <dbReference type="NCBI Taxonomy" id="408172"/>
    <lineage>
        <taxon>unclassified sequences</taxon>
        <taxon>metagenomes</taxon>
        <taxon>ecological metagenomes</taxon>
    </lineage>
</organism>
<feature type="non-terminal residue" evidence="1">
    <location>
        <position position="1"/>
    </location>
</feature>
<gene>
    <name evidence="1" type="ORF">METZ01_LOCUS305853</name>
</gene>
<accession>A0A382MVT1</accession>
<sequence>YFLLNYSNETLLNPIHPAVVRCSAEQRIELNNLLVFTFRGETTQ</sequence>
<dbReference type="EMBL" id="UINC01096258">
    <property type="protein sequence ID" value="SVC52999.1"/>
    <property type="molecule type" value="Genomic_DNA"/>
</dbReference>
<dbReference type="AlphaFoldDB" id="A0A382MVT1"/>
<reference evidence="1" key="1">
    <citation type="submission" date="2018-05" db="EMBL/GenBank/DDBJ databases">
        <authorList>
            <person name="Lanie J.A."/>
            <person name="Ng W.-L."/>
            <person name="Kazmierczak K.M."/>
            <person name="Andrzejewski T.M."/>
            <person name="Davidsen T.M."/>
            <person name="Wayne K.J."/>
            <person name="Tettelin H."/>
            <person name="Glass J.I."/>
            <person name="Rusch D."/>
            <person name="Podicherti R."/>
            <person name="Tsui H.-C.T."/>
            <person name="Winkler M.E."/>
        </authorList>
    </citation>
    <scope>NUCLEOTIDE SEQUENCE</scope>
</reference>
<proteinExistence type="predicted"/>
<protein>
    <submittedName>
        <fullName evidence="1">Uncharacterized protein</fullName>
    </submittedName>
</protein>